<keyword evidence="4" id="KW-1185">Reference proteome</keyword>
<dbReference type="PANTHER" id="PTHR33065:SF22">
    <property type="entry name" value="GENOME ASSEMBLY, CHROMOSOME: II"/>
    <property type="match status" value="1"/>
</dbReference>
<feature type="domain" description="DUF6598" evidence="2">
    <location>
        <begin position="104"/>
        <end position="340"/>
    </location>
</feature>
<dbReference type="Proteomes" id="UP001231189">
    <property type="component" value="Unassembled WGS sequence"/>
</dbReference>
<feature type="coiled-coil region" evidence="1">
    <location>
        <begin position="32"/>
        <end position="67"/>
    </location>
</feature>
<gene>
    <name evidence="3" type="ORF">QYE76_047416</name>
</gene>
<accession>A0AAD8X1Y3</accession>
<dbReference type="Pfam" id="PF20241">
    <property type="entry name" value="DUF6598"/>
    <property type="match status" value="1"/>
</dbReference>
<dbReference type="InterPro" id="IPR046533">
    <property type="entry name" value="DUF6598"/>
</dbReference>
<evidence type="ECO:0000256" key="1">
    <source>
        <dbReference type="SAM" id="Coils"/>
    </source>
</evidence>
<organism evidence="3 4">
    <name type="scientific">Lolium multiflorum</name>
    <name type="common">Italian ryegrass</name>
    <name type="synonym">Lolium perenne subsp. multiflorum</name>
    <dbReference type="NCBI Taxonomy" id="4521"/>
    <lineage>
        <taxon>Eukaryota</taxon>
        <taxon>Viridiplantae</taxon>
        <taxon>Streptophyta</taxon>
        <taxon>Embryophyta</taxon>
        <taxon>Tracheophyta</taxon>
        <taxon>Spermatophyta</taxon>
        <taxon>Magnoliopsida</taxon>
        <taxon>Liliopsida</taxon>
        <taxon>Poales</taxon>
        <taxon>Poaceae</taxon>
        <taxon>BOP clade</taxon>
        <taxon>Pooideae</taxon>
        <taxon>Poodae</taxon>
        <taxon>Poeae</taxon>
        <taxon>Poeae Chloroplast Group 2 (Poeae type)</taxon>
        <taxon>Loliodinae</taxon>
        <taxon>Loliinae</taxon>
        <taxon>Lolium</taxon>
    </lineage>
</organism>
<evidence type="ECO:0000313" key="3">
    <source>
        <dbReference type="EMBL" id="KAK1686568.1"/>
    </source>
</evidence>
<reference evidence="3" key="1">
    <citation type="submission" date="2023-07" db="EMBL/GenBank/DDBJ databases">
        <title>A chromosome-level genome assembly of Lolium multiflorum.</title>
        <authorList>
            <person name="Chen Y."/>
            <person name="Copetti D."/>
            <person name="Kolliker R."/>
            <person name="Studer B."/>
        </authorList>
    </citation>
    <scope>NUCLEOTIDE SEQUENCE</scope>
    <source>
        <strain evidence="3">02402/16</strain>
        <tissue evidence="3">Leaf</tissue>
    </source>
</reference>
<sequence length="349" mass="39686">MVICSSESGGAENPCPLRCRRRRGVRVKCEGLRRWKDRVSRRREAAAAAEEKEMNKEENALIMYRRRWERCWAPYFGSFEDETRIGPMRYTSGPIPAFALPEETLQIFSIRVRAPRDGLKWPLHVHGYVATRDTTDHNRNYLFRRTRDNCQTLTQKDPFLQLTGPSRGIVYLDLIVFEVELKVKGKGESEDEMLAFNVFYYDEGFHCERRISICNTHKRCTLEYSVALRQRAVEATISIRVVDGSWPDNHRGQVVSRISGVKGKIVLLDSGDRELPISSNGVIELSRRVVSVELGEKLMVAVDASLSDFVEGATVVFMPKKSGTSHGVCDVGSCKMQVTVAWSVFLILC</sequence>
<name>A0AAD8X1Y3_LOLMU</name>
<comment type="caution">
    <text evidence="3">The sequence shown here is derived from an EMBL/GenBank/DDBJ whole genome shotgun (WGS) entry which is preliminary data.</text>
</comment>
<evidence type="ECO:0000259" key="2">
    <source>
        <dbReference type="Pfam" id="PF20241"/>
    </source>
</evidence>
<dbReference type="AlphaFoldDB" id="A0AAD8X1Y3"/>
<dbReference type="PANTHER" id="PTHR33065">
    <property type="entry name" value="OS07G0486400 PROTEIN"/>
    <property type="match status" value="1"/>
</dbReference>
<evidence type="ECO:0000313" key="4">
    <source>
        <dbReference type="Proteomes" id="UP001231189"/>
    </source>
</evidence>
<proteinExistence type="predicted"/>
<keyword evidence="1" id="KW-0175">Coiled coil</keyword>
<dbReference type="EMBL" id="JAUUTY010000002">
    <property type="protein sequence ID" value="KAK1686568.1"/>
    <property type="molecule type" value="Genomic_DNA"/>
</dbReference>
<protein>
    <recommendedName>
        <fullName evidence="2">DUF6598 domain-containing protein</fullName>
    </recommendedName>
</protein>